<organism evidence="2 3">
    <name type="scientific">Chironomus riparius</name>
    <dbReference type="NCBI Taxonomy" id="315576"/>
    <lineage>
        <taxon>Eukaryota</taxon>
        <taxon>Metazoa</taxon>
        <taxon>Ecdysozoa</taxon>
        <taxon>Arthropoda</taxon>
        <taxon>Hexapoda</taxon>
        <taxon>Insecta</taxon>
        <taxon>Pterygota</taxon>
        <taxon>Neoptera</taxon>
        <taxon>Endopterygota</taxon>
        <taxon>Diptera</taxon>
        <taxon>Nematocera</taxon>
        <taxon>Chironomoidea</taxon>
        <taxon>Chironomidae</taxon>
        <taxon>Chironominae</taxon>
        <taxon>Chironomus</taxon>
    </lineage>
</organism>
<protein>
    <submittedName>
        <fullName evidence="2">Uncharacterized protein</fullName>
    </submittedName>
</protein>
<keyword evidence="3" id="KW-1185">Reference proteome</keyword>
<evidence type="ECO:0000313" key="2">
    <source>
        <dbReference type="EMBL" id="CAG9809564.1"/>
    </source>
</evidence>
<reference evidence="2" key="1">
    <citation type="submission" date="2022-01" db="EMBL/GenBank/DDBJ databases">
        <authorList>
            <person name="King R."/>
        </authorList>
    </citation>
    <scope>NUCLEOTIDE SEQUENCE</scope>
</reference>
<evidence type="ECO:0000256" key="1">
    <source>
        <dbReference type="SAM" id="MobiDB-lite"/>
    </source>
</evidence>
<proteinExistence type="predicted"/>
<dbReference type="Proteomes" id="UP001153620">
    <property type="component" value="Chromosome 3"/>
</dbReference>
<feature type="compositionally biased region" description="Polar residues" evidence="1">
    <location>
        <begin position="387"/>
        <end position="397"/>
    </location>
</feature>
<sequence>MDTRHKYLNGDVDFLENVNKIIPRRMELPLMIQTKIQIRKNMFGIRSRLFRHMKSYDYKFRSLAAEPKQVIRGHRPRVTLKSLAKASRKPQKIPKLDRSIVDKSWEWKLPPNVYCLSDFTKSLKKMGKRGPYQCFTVERDEKTVKNHHAPKPENERCETDFYDLPSQIDDGTKPSNSYKNKFFKGPRFVEIKDDGIPPPTKYYPQNFSIKLTACEKKKSTKDNPILYYPHTTVPVRVMEFNKERNTPEPGRYNLHNLSCQCRMAETKDRTIHKIHDEGRPRHRFEMKNDKQTVDDISLPKKSVINREPISFRLKSSASCEDLYPSSIQREIRFNTMIKKKNLFSTKTGRPVAFLTAAPRFEESSEKPIKLYKKKSKKLLQPEKSETSGKTSTVSLTKTDSKQKPKGMTKKRLGELATPKTVPLQTSASDKVQVFTNPPAFSFRSLASNVRPLKKVSAFSDIDIRRLREIVQKEQEEVVGIQEQNIFVSNK</sequence>
<dbReference type="OrthoDB" id="6275292at2759"/>
<accession>A0A9N9WZ55</accession>
<name>A0A9N9WZ55_9DIPT</name>
<dbReference type="AlphaFoldDB" id="A0A9N9WZ55"/>
<reference evidence="2" key="2">
    <citation type="submission" date="2022-10" db="EMBL/GenBank/DDBJ databases">
        <authorList>
            <consortium name="ENA_rothamsted_submissions"/>
            <consortium name="culmorum"/>
            <person name="King R."/>
        </authorList>
    </citation>
    <scope>NUCLEOTIDE SEQUENCE</scope>
</reference>
<dbReference type="EMBL" id="OU895879">
    <property type="protein sequence ID" value="CAG9809564.1"/>
    <property type="molecule type" value="Genomic_DNA"/>
</dbReference>
<gene>
    <name evidence="2" type="ORF">CHIRRI_LOCUS12385</name>
</gene>
<feature type="region of interest" description="Disordered" evidence="1">
    <location>
        <begin position="373"/>
        <end position="412"/>
    </location>
</feature>
<evidence type="ECO:0000313" key="3">
    <source>
        <dbReference type="Proteomes" id="UP001153620"/>
    </source>
</evidence>